<name>A0ABW6AR03_9BACT</name>
<reference evidence="3" key="1">
    <citation type="journal article" date="2019" name="Int. J. Syst. Evol. Microbiol.">
        <title>The Global Catalogue of Microorganisms (GCM) 10K type strain sequencing project: providing services to taxonomists for standard genome sequencing and annotation.</title>
        <authorList>
            <consortium name="The Broad Institute Genomics Platform"/>
            <consortium name="The Broad Institute Genome Sequencing Center for Infectious Disease"/>
            <person name="Wu L."/>
            <person name="Ma J."/>
        </authorList>
    </citation>
    <scope>NUCLEOTIDE SEQUENCE [LARGE SCALE GENOMIC DNA]</scope>
    <source>
        <strain evidence="3">KCTC 52490</strain>
    </source>
</reference>
<keyword evidence="1" id="KW-1133">Transmembrane helix</keyword>
<dbReference type="Proteomes" id="UP001597512">
    <property type="component" value="Unassembled WGS sequence"/>
</dbReference>
<dbReference type="InterPro" id="IPR025367">
    <property type="entry name" value="DUF4271"/>
</dbReference>
<accession>A0ABW6AR03</accession>
<dbReference type="Pfam" id="PF14093">
    <property type="entry name" value="DUF4271"/>
    <property type="match status" value="1"/>
</dbReference>
<comment type="caution">
    <text evidence="2">The sequence shown here is derived from an EMBL/GenBank/DDBJ whole genome shotgun (WGS) entry which is preliminary data.</text>
</comment>
<keyword evidence="1" id="KW-0812">Transmembrane</keyword>
<gene>
    <name evidence="2" type="ORF">ACFS25_23885</name>
</gene>
<keyword evidence="1" id="KW-0472">Membrane</keyword>
<feature type="transmembrane region" description="Helical" evidence="1">
    <location>
        <begin position="284"/>
        <end position="306"/>
    </location>
</feature>
<keyword evidence="3" id="KW-1185">Reference proteome</keyword>
<protein>
    <submittedName>
        <fullName evidence="2">DUF4271 domain-containing protein</fullName>
    </submittedName>
</protein>
<evidence type="ECO:0000256" key="1">
    <source>
        <dbReference type="SAM" id="Phobius"/>
    </source>
</evidence>
<evidence type="ECO:0000313" key="3">
    <source>
        <dbReference type="Proteomes" id="UP001597512"/>
    </source>
</evidence>
<sequence>MNIGSRMKLYCVLYQSLIRSFTYSAFSASLFLFLGTGISTAQSRTTGIGPEGRYYAIHDFRDDFQVYDEGAKAYIPYIIEQHGNQTALSAYIDLESNRHYSLLVSTRRDGYLFINAALKRKLRADHWQVLSIDSLFRVYRQPEIFLTIYGAPGLDDKRLFIGYPKSATQKQVILGDDNLSVRPRPRTIYDNFLSLGLLFLLATHAYLFTFYHRAFQRFYNLRDLVSLRAQEESFLINRPLSSTNNLFVLNLSFVIAYLIIFVQSRNLDVFASRTLLLGEQHFGWLIGEFFLVSGVAFLSLIGKYALLEVMGGLYKLQDIIHVHYFKIVQSSLLFFTVLALFLAIIAYNAPTITWAPNLLLLPLIGFYIARLMLLYLVIRSLEPIKNLYLFSYLCIVELIPLIIGLRFAL</sequence>
<evidence type="ECO:0000313" key="2">
    <source>
        <dbReference type="EMBL" id="MFD2936843.1"/>
    </source>
</evidence>
<feature type="transmembrane region" description="Helical" evidence="1">
    <location>
        <begin position="387"/>
        <end position="408"/>
    </location>
</feature>
<dbReference type="EMBL" id="JBHUOM010000023">
    <property type="protein sequence ID" value="MFD2936843.1"/>
    <property type="molecule type" value="Genomic_DNA"/>
</dbReference>
<feature type="transmembrane region" description="Helical" evidence="1">
    <location>
        <begin position="327"/>
        <end position="347"/>
    </location>
</feature>
<organism evidence="2 3">
    <name type="scientific">Spirosoma flavum</name>
    <dbReference type="NCBI Taxonomy" id="2048557"/>
    <lineage>
        <taxon>Bacteria</taxon>
        <taxon>Pseudomonadati</taxon>
        <taxon>Bacteroidota</taxon>
        <taxon>Cytophagia</taxon>
        <taxon>Cytophagales</taxon>
        <taxon>Cytophagaceae</taxon>
        <taxon>Spirosoma</taxon>
    </lineage>
</organism>
<feature type="transmembrane region" description="Helical" evidence="1">
    <location>
        <begin position="359"/>
        <end position="378"/>
    </location>
</feature>
<feature type="transmembrane region" description="Helical" evidence="1">
    <location>
        <begin position="192"/>
        <end position="211"/>
    </location>
</feature>
<feature type="transmembrane region" description="Helical" evidence="1">
    <location>
        <begin position="246"/>
        <end position="264"/>
    </location>
</feature>
<proteinExistence type="predicted"/>